<evidence type="ECO:0000256" key="4">
    <source>
        <dbReference type="ARBA" id="ARBA00022692"/>
    </source>
</evidence>
<proteinExistence type="predicted"/>
<name>A0A820P4Z6_9BILA</name>
<dbReference type="GO" id="GO:0071939">
    <property type="term" value="P:vitamin A import into cell"/>
    <property type="evidence" value="ECO:0007669"/>
    <property type="project" value="TreeGrafter"/>
</dbReference>
<evidence type="ECO:0000256" key="6">
    <source>
        <dbReference type="ARBA" id="ARBA00023136"/>
    </source>
</evidence>
<keyword evidence="9" id="KW-0245">EGF-like domain</keyword>
<feature type="transmembrane region" description="Helical" evidence="11">
    <location>
        <begin position="483"/>
        <end position="502"/>
    </location>
</feature>
<feature type="transmembrane region" description="Helical" evidence="11">
    <location>
        <begin position="2036"/>
        <end position="2060"/>
    </location>
</feature>
<comment type="caution">
    <text evidence="13">The sequence shown here is derived from an EMBL/GenBank/DDBJ whole genome shotgun (WGS) entry which is preliminary data.</text>
</comment>
<evidence type="ECO:0000313" key="13">
    <source>
        <dbReference type="EMBL" id="CAF4398318.1"/>
    </source>
</evidence>
<feature type="transmembrane region" description="Helical" evidence="11">
    <location>
        <begin position="1675"/>
        <end position="1693"/>
    </location>
</feature>
<accession>A0A820P4Z6</accession>
<feature type="transmembrane region" description="Helical" evidence="11">
    <location>
        <begin position="1953"/>
        <end position="1981"/>
    </location>
</feature>
<organism evidence="13 14">
    <name type="scientific">Rotaria socialis</name>
    <dbReference type="NCBI Taxonomy" id="392032"/>
    <lineage>
        <taxon>Eukaryota</taxon>
        <taxon>Metazoa</taxon>
        <taxon>Spiralia</taxon>
        <taxon>Gnathifera</taxon>
        <taxon>Rotifera</taxon>
        <taxon>Eurotatoria</taxon>
        <taxon>Bdelloidea</taxon>
        <taxon>Philodinida</taxon>
        <taxon>Philodinidae</taxon>
        <taxon>Rotaria</taxon>
    </lineage>
</organism>
<feature type="transmembrane region" description="Helical" evidence="11">
    <location>
        <begin position="1412"/>
        <end position="1438"/>
    </location>
</feature>
<keyword evidence="3" id="KW-1003">Cell membrane</keyword>
<dbReference type="InterPro" id="IPR026612">
    <property type="entry name" value="STRA6-like"/>
</dbReference>
<keyword evidence="2" id="KW-0813">Transport</keyword>
<feature type="transmembrane region" description="Helical" evidence="11">
    <location>
        <begin position="576"/>
        <end position="595"/>
    </location>
</feature>
<evidence type="ECO:0000256" key="1">
    <source>
        <dbReference type="ARBA" id="ARBA00004651"/>
    </source>
</evidence>
<evidence type="ECO:0000256" key="9">
    <source>
        <dbReference type="PROSITE-ProRule" id="PRU00076"/>
    </source>
</evidence>
<dbReference type="PROSITE" id="PS50026">
    <property type="entry name" value="EGF_3"/>
    <property type="match status" value="1"/>
</dbReference>
<evidence type="ECO:0000256" key="7">
    <source>
        <dbReference type="ARBA" id="ARBA00023157"/>
    </source>
</evidence>
<dbReference type="InterPro" id="IPR000742">
    <property type="entry name" value="EGF"/>
</dbReference>
<evidence type="ECO:0000256" key="5">
    <source>
        <dbReference type="ARBA" id="ARBA00022989"/>
    </source>
</evidence>
<comment type="subcellular location">
    <subcellularLocation>
        <location evidence="1">Cell membrane</location>
        <topology evidence="1">Multi-pass membrane protein</topology>
    </subcellularLocation>
</comment>
<evidence type="ECO:0000313" key="14">
    <source>
        <dbReference type="Proteomes" id="UP000663873"/>
    </source>
</evidence>
<dbReference type="InterPro" id="IPR016187">
    <property type="entry name" value="CTDL_fold"/>
</dbReference>
<keyword evidence="7 9" id="KW-1015">Disulfide bond</keyword>
<evidence type="ECO:0000256" key="11">
    <source>
        <dbReference type="SAM" id="Phobius"/>
    </source>
</evidence>
<protein>
    <recommendedName>
        <fullName evidence="12">EGF-like domain-containing protein</fullName>
    </recommendedName>
</protein>
<keyword evidence="4 11" id="KW-0812">Transmembrane</keyword>
<evidence type="ECO:0000256" key="2">
    <source>
        <dbReference type="ARBA" id="ARBA00022448"/>
    </source>
</evidence>
<dbReference type="EMBL" id="CAJOBP010003287">
    <property type="protein sequence ID" value="CAF4398318.1"/>
    <property type="molecule type" value="Genomic_DNA"/>
</dbReference>
<evidence type="ECO:0000259" key="12">
    <source>
        <dbReference type="PROSITE" id="PS50026"/>
    </source>
</evidence>
<feature type="transmembrane region" description="Helical" evidence="11">
    <location>
        <begin position="1900"/>
        <end position="1919"/>
    </location>
</feature>
<dbReference type="GO" id="GO:0034632">
    <property type="term" value="F:retinol transmembrane transporter activity"/>
    <property type="evidence" value="ECO:0007669"/>
    <property type="project" value="InterPro"/>
</dbReference>
<sequence length="2085" mass="238984">MRKKPPVYRGFTGPVTGSHYRRTDKYRGLPQKLVRYSQHGHYKKQQKSNERSAQVNDVRESQPLITRSAQEQECHEIFLRNRSQEEPIIFNRRDLVRDILVGLISIFILSVIFIVITSRYYTLFKINSANGEKLAISINTTIRLVQTCHFIIDHHRENLAFFPVALALIFSFSWCIKRQRSCLKTCDGRPGLLSPIAPFSIENRITSATVFGIIVYQLLKIFEGLLFDLEHNFDNGVLMELLQRCALIFMIGVRYYPVLASLQLRNIVARFLVCLYILCDIIYTIVREGSCMGFLPLGGQYAVIEEAKLRTELGTWFIIYGIIKNTPHFLFLSYIGAELCVRFAYDSIYVPGKKKECIGSPSSEKSDELQFAKYYVRKLLSRNRRSLSQTKPEQTKNINRLDSLKSTIGKYLDSIYHWDDDFRFTTIATCTYTVAFTFLYYLTCTFIFVYTSRSTGHIESMRSYIERSVNVELKNPFSLNREIIISTIITAILFALQLFVGMKNYKRHKQQLYRGVSIEIPPANRFKCASIVSDSVHYSGFLVGYMTWGFVICFHLVLFVATGVRLMALHTPDTELILPIIVPLAVMYLLKILFMTSTGKILFIGNGHKTYYLKNIRAYAIFVYFSFFADSFAGIASCITRLLKATVINAIFIARIDYCFTGHPFVNLDTGFSTYASYLHVEKQHTHPVLLVFCDLLWKSIKKSSTENTKSRNLLTVPDSEIRTVQRSPISDAEIESNKKDDSSTVQKQILLPLTSEIISENQDDKRPQQIVVATENKRQSLKIIKKKSQQNKINGHNNNDSSTQARIYKNKELTTNNGRKGTDKTSNNNKMIILHNEIGDKHRYETIAMEEHEDNTTAARLPTDSRTSRNSSQKYFRTISYKKALDVSSPIGTEGSQDSSPACNHSTSPLLETINTEHLTSEAEKERKKRKNLARNRWRLAYTVICNYHLIHLKKKLTIPDIPKPSQPNTPIDEQLSRPLSESLDTENINAGEHPASPAETYILFCLPNLLINQSQPSNSTTSTPLSLKEIIDPFLFRAVSSSDVSTDEDPPTNGTVGNILKLRKPLTHAEHMQACIFTQSTTCALSNNLQNLEYDDVISLWDKFPSIIDKIKETVNRFRCPKGWKRLGGSCYYLPDLTALPTTANGTCNYLHSNLSNIIQVRNAVELFYVAHVLTRNDLSALMVSVDTSLFKGKNIAETLMNDQGRWERMKSRFYEVRVKYRALKQKIVNRLSSTGLRILTRSKKIKPLPTKPIHDENNLKQYDQQTNSSFSNHTIIPTDLIIINDEGGDDDEYEYDDLDSLDESDEFEQIQDIRGICDQIAWNALDDNSTTFILTTYIVSDKIICSLSDVEPDHEYPILCEYVLDFCFANIICGKHGHCVNTLAGFKCSCSFLYGGLICDKISEHGQQIIISFVIIVILSALSLKPIRCILWFMVKSCIKCCKKVRLSCNSTKMKLSDDRQQLVSSDRSDNNFKLTEASYLQQTNAVFNQQERRQTIAQEIIAFLLPRTPNPLLNPVKRNLVRSIWSFVYYTTDEKEGELSINDTIRLVKQCESISDYRRGNLIFSPFALTLILIFSWSIKREKWGLHMCDGRPGLLAPIEPFRTGNRFTTATVFGIIAYEVLKIFEELLLSTGQPLHQGVLYELLERIAIVILVGLRYYPVLASLQLRNIVARFFVCLYILCDIVYTIVREGSCMGFLPLAGQYTAFEEAKLRKELGTWFIIYGLIKNIPHFFFLSYIGAELCVRFLYDSIYVPIKKNESIWSAPIAQLEELEFSKYYVTKLFRRNRPVARKIHTQNTNVDNLIDYEHESGEKNQFSESRIKKFFDAFYCWDDDFRFTTIATCTYTVAIVFLYYLACTFVFLYTSRTSGHISFIRSYIEYSANVEINDAFTLKGEIIASAILTAIIYGLQLFIGMQNYKKHKLQLYKGIYVDVPPATNFKRSSIASNSVHYSGFLVGYMAWGFVICFHLILVILVGIRILTFQIRQIELALAIIVPVLLIYLLKMLSMTSAGKFLFIQKLDNKLNLKSRKTYAIFVYFSFFADCFLGIASCIIRLIKATFLNVVFMARLDWSFLGRPLEKF</sequence>
<feature type="transmembrane region" description="Helical" evidence="11">
    <location>
        <begin position="542"/>
        <end position="564"/>
    </location>
</feature>
<feature type="transmembrane region" description="Helical" evidence="11">
    <location>
        <begin position="616"/>
        <end position="636"/>
    </location>
</feature>
<keyword evidence="5 11" id="KW-1133">Transmembrane helix</keyword>
<feature type="disulfide bond" evidence="9">
    <location>
        <begin position="1393"/>
        <end position="1402"/>
    </location>
</feature>
<feature type="region of interest" description="Disordered" evidence="10">
    <location>
        <begin position="891"/>
        <end position="932"/>
    </location>
</feature>
<dbReference type="GO" id="GO:0038023">
    <property type="term" value="F:signaling receptor activity"/>
    <property type="evidence" value="ECO:0007669"/>
    <property type="project" value="InterPro"/>
</dbReference>
<dbReference type="CDD" id="cd00054">
    <property type="entry name" value="EGF_CA"/>
    <property type="match status" value="1"/>
</dbReference>
<reference evidence="13" key="1">
    <citation type="submission" date="2021-02" db="EMBL/GenBank/DDBJ databases">
        <authorList>
            <person name="Nowell W R."/>
        </authorList>
    </citation>
    <scope>NUCLEOTIDE SEQUENCE</scope>
</reference>
<dbReference type="InterPro" id="IPR000152">
    <property type="entry name" value="EGF-type_Asp/Asn_hydroxyl_site"/>
</dbReference>
<dbReference type="GO" id="GO:0005886">
    <property type="term" value="C:plasma membrane"/>
    <property type="evidence" value="ECO:0007669"/>
    <property type="project" value="UniProtKB-SubCell"/>
</dbReference>
<feature type="region of interest" description="Disordered" evidence="10">
    <location>
        <begin position="1"/>
        <end position="22"/>
    </location>
</feature>
<keyword evidence="14" id="KW-1185">Reference proteome</keyword>
<dbReference type="Pfam" id="PF14752">
    <property type="entry name" value="RBP_receptor"/>
    <property type="match status" value="3"/>
</dbReference>
<gene>
    <name evidence="13" type="ORF">UJA718_LOCUS18920</name>
</gene>
<dbReference type="SUPFAM" id="SSF56436">
    <property type="entry name" value="C-type lectin-like"/>
    <property type="match status" value="1"/>
</dbReference>
<keyword evidence="6 11" id="KW-0472">Membrane</keyword>
<evidence type="ECO:0000256" key="8">
    <source>
        <dbReference type="ARBA" id="ARBA00023170"/>
    </source>
</evidence>
<dbReference type="Proteomes" id="UP000663873">
    <property type="component" value="Unassembled WGS sequence"/>
</dbReference>
<dbReference type="PROSITE" id="PS00010">
    <property type="entry name" value="ASX_HYDROXYL"/>
    <property type="match status" value="1"/>
</dbReference>
<feature type="domain" description="EGF-like" evidence="12">
    <location>
        <begin position="1366"/>
        <end position="1403"/>
    </location>
</feature>
<feature type="region of interest" description="Disordered" evidence="10">
    <location>
        <begin position="40"/>
        <end position="62"/>
    </location>
</feature>
<comment type="caution">
    <text evidence="9">Lacks conserved residue(s) required for the propagation of feature annotation.</text>
</comment>
<feature type="transmembrane region" description="Helical" evidence="11">
    <location>
        <begin position="432"/>
        <end position="451"/>
    </location>
</feature>
<feature type="transmembrane region" description="Helical" evidence="11">
    <location>
        <begin position="1566"/>
        <end position="1583"/>
    </location>
</feature>
<feature type="transmembrane region" description="Helical" evidence="11">
    <location>
        <begin position="1993"/>
        <end position="2015"/>
    </location>
</feature>
<dbReference type="PANTHER" id="PTHR21444">
    <property type="entry name" value="COILED-COIL DOMAIN-CONTAINING PROTEIN 180"/>
    <property type="match status" value="1"/>
</dbReference>
<keyword evidence="8" id="KW-0675">Receptor</keyword>
<feature type="transmembrane region" description="Helical" evidence="11">
    <location>
        <begin position="267"/>
        <end position="286"/>
    </location>
</feature>
<dbReference type="PANTHER" id="PTHR21444:SF15">
    <property type="entry name" value="RECEPTOR FOR RETINOL UPTAKE STRA6"/>
    <property type="match status" value="1"/>
</dbReference>
<feature type="non-terminal residue" evidence="13">
    <location>
        <position position="1"/>
    </location>
</feature>
<evidence type="ECO:0000256" key="3">
    <source>
        <dbReference type="ARBA" id="ARBA00022475"/>
    </source>
</evidence>
<feature type="transmembrane region" description="Helical" evidence="11">
    <location>
        <begin position="99"/>
        <end position="121"/>
    </location>
</feature>
<feature type="compositionally biased region" description="Polar residues" evidence="10">
    <location>
        <begin position="891"/>
        <end position="919"/>
    </location>
</feature>
<feature type="transmembrane region" description="Helical" evidence="11">
    <location>
        <begin position="159"/>
        <end position="176"/>
    </location>
</feature>
<evidence type="ECO:0000256" key="10">
    <source>
        <dbReference type="SAM" id="MobiDB-lite"/>
    </source>
</evidence>
<dbReference type="PROSITE" id="PS00022">
    <property type="entry name" value="EGF_1"/>
    <property type="match status" value="1"/>
</dbReference>
<feature type="transmembrane region" description="Helical" evidence="11">
    <location>
        <begin position="1847"/>
        <end position="1867"/>
    </location>
</feature>